<dbReference type="InterPro" id="IPR000529">
    <property type="entry name" value="Ribosomal_bS6"/>
</dbReference>
<evidence type="ECO:0000256" key="4">
    <source>
        <dbReference type="ARBA" id="ARBA00035104"/>
    </source>
</evidence>
<evidence type="ECO:0000313" key="7">
    <source>
        <dbReference type="EMBL" id="XBT18342.1"/>
    </source>
</evidence>
<dbReference type="PANTHER" id="PTHR21011">
    <property type="entry name" value="MITOCHONDRIAL 28S RIBOSOMAL PROTEIN S6"/>
    <property type="match status" value="1"/>
</dbReference>
<dbReference type="GO" id="GO:0005840">
    <property type="term" value="C:ribosome"/>
    <property type="evidence" value="ECO:0007669"/>
    <property type="project" value="UniProtKB-KW"/>
</dbReference>
<dbReference type="GO" id="GO:1990904">
    <property type="term" value="C:ribonucleoprotein complex"/>
    <property type="evidence" value="ECO:0007669"/>
    <property type="project" value="UniProtKB-KW"/>
</dbReference>
<sequence length="109" mass="13215">MNLYEIVLIIDAFLKKKKKKDIINILKKYILNKNGEIIYKKSLGIKNFEYNIKKKKNGFYYLLEINILPKYILNIKKIMNNEECIIRYLIIKLNKYSIKYLHSVRNIKI</sequence>
<evidence type="ECO:0000256" key="5">
    <source>
        <dbReference type="ARBA" id="ARBA00035294"/>
    </source>
</evidence>
<dbReference type="NCBIfam" id="TIGR00166">
    <property type="entry name" value="S6"/>
    <property type="match status" value="1"/>
</dbReference>
<comment type="similarity">
    <text evidence="1 6">Belongs to the bacterial ribosomal protein bS6 family.</text>
</comment>
<evidence type="ECO:0000256" key="3">
    <source>
        <dbReference type="ARBA" id="ARBA00023274"/>
    </source>
</evidence>
<dbReference type="EMBL" id="CP157894">
    <property type="protein sequence ID" value="XBT18342.1"/>
    <property type="molecule type" value="Genomic_DNA"/>
</dbReference>
<dbReference type="Pfam" id="PF01250">
    <property type="entry name" value="Ribosomal_S6"/>
    <property type="match status" value="1"/>
</dbReference>
<keyword evidence="6" id="KW-0694">RNA-binding</keyword>
<dbReference type="AlphaFoldDB" id="A0AAU7QQW9"/>
<gene>
    <name evidence="6 7" type="primary">rpsF</name>
    <name evidence="7" type="ORF">ABNO50_00765</name>
</gene>
<protein>
    <recommendedName>
        <fullName evidence="5 6">Small ribosomal subunit protein bS6</fullName>
    </recommendedName>
</protein>
<accession>A0AAU7QQW9</accession>
<dbReference type="GO" id="GO:0003735">
    <property type="term" value="F:structural constituent of ribosome"/>
    <property type="evidence" value="ECO:0007669"/>
    <property type="project" value="InterPro"/>
</dbReference>
<evidence type="ECO:0000256" key="2">
    <source>
        <dbReference type="ARBA" id="ARBA00022980"/>
    </source>
</evidence>
<reference evidence="7" key="1">
    <citation type="submission" date="2024-06" db="EMBL/GenBank/DDBJ databases">
        <title>Diversity, functionality, and evolutionary history of bacterial symbionts in false click beetles (Coleoptera, Throscidae).</title>
        <authorList>
            <person name="Wierz J.C."/>
            <person name="Malm H."/>
            <person name="Kaltenpoth M."/>
            <person name="Engl T."/>
        </authorList>
    </citation>
    <scope>NUCLEOTIDE SEQUENCE</scope>
    <source>
        <strain evidence="7">Tduv</strain>
    </source>
</reference>
<name>A0AAU7QQW9_9FLAO</name>
<comment type="function">
    <text evidence="4 6">Binds together with bS18 to 16S ribosomal RNA.</text>
</comment>
<dbReference type="Gene3D" id="3.30.70.60">
    <property type="match status" value="1"/>
</dbReference>
<dbReference type="HAMAP" id="MF_00360">
    <property type="entry name" value="Ribosomal_bS6"/>
    <property type="match status" value="1"/>
</dbReference>
<dbReference type="GO" id="GO:0006412">
    <property type="term" value="P:translation"/>
    <property type="evidence" value="ECO:0007669"/>
    <property type="project" value="UniProtKB-UniRule"/>
</dbReference>
<evidence type="ECO:0000256" key="6">
    <source>
        <dbReference type="HAMAP-Rule" id="MF_00360"/>
    </source>
</evidence>
<proteinExistence type="inferred from homology"/>
<dbReference type="GO" id="GO:0070181">
    <property type="term" value="F:small ribosomal subunit rRNA binding"/>
    <property type="evidence" value="ECO:0007669"/>
    <property type="project" value="TreeGrafter"/>
</dbReference>
<dbReference type="InterPro" id="IPR035980">
    <property type="entry name" value="Ribosomal_bS6_sf"/>
</dbReference>
<dbReference type="InterPro" id="IPR020814">
    <property type="entry name" value="Ribosomal_S6_plastid/chlpt"/>
</dbReference>
<keyword evidence="6" id="KW-0699">rRNA-binding</keyword>
<organism evidence="7">
    <name type="scientific">Candidatus Shikimatogenerans sp. Tduv</name>
    <dbReference type="NCBI Taxonomy" id="3158567"/>
    <lineage>
        <taxon>Bacteria</taxon>
        <taxon>Pseudomonadati</taxon>
        <taxon>Bacteroidota</taxon>
        <taxon>Flavobacteriia</taxon>
        <taxon>Flavobacteriales</taxon>
        <taxon>Candidatus Shikimatogenerans</taxon>
    </lineage>
</organism>
<keyword evidence="3 6" id="KW-0687">Ribonucleoprotein</keyword>
<evidence type="ECO:0000256" key="1">
    <source>
        <dbReference type="ARBA" id="ARBA00009512"/>
    </source>
</evidence>
<dbReference type="GO" id="GO:0005737">
    <property type="term" value="C:cytoplasm"/>
    <property type="evidence" value="ECO:0007669"/>
    <property type="project" value="UniProtKB-ARBA"/>
</dbReference>
<dbReference type="PANTHER" id="PTHR21011:SF1">
    <property type="entry name" value="SMALL RIBOSOMAL SUBUNIT PROTEIN BS6M"/>
    <property type="match status" value="1"/>
</dbReference>
<dbReference type="InterPro" id="IPR014717">
    <property type="entry name" value="Transl_elong_EF1B/ribsomal_bS6"/>
</dbReference>
<dbReference type="SUPFAM" id="SSF54995">
    <property type="entry name" value="Ribosomal protein S6"/>
    <property type="match status" value="1"/>
</dbReference>
<keyword evidence="2 6" id="KW-0689">Ribosomal protein</keyword>